<evidence type="ECO:0000259" key="1">
    <source>
        <dbReference type="Pfam" id="PF20150"/>
    </source>
</evidence>
<dbReference type="Proteomes" id="UP001610432">
    <property type="component" value="Unassembled WGS sequence"/>
</dbReference>
<organism evidence="2 3">
    <name type="scientific">Aspergillus lucknowensis</name>
    <dbReference type="NCBI Taxonomy" id="176173"/>
    <lineage>
        <taxon>Eukaryota</taxon>
        <taxon>Fungi</taxon>
        <taxon>Dikarya</taxon>
        <taxon>Ascomycota</taxon>
        <taxon>Pezizomycotina</taxon>
        <taxon>Eurotiomycetes</taxon>
        <taxon>Eurotiomycetidae</taxon>
        <taxon>Eurotiales</taxon>
        <taxon>Aspergillaceae</taxon>
        <taxon>Aspergillus</taxon>
        <taxon>Aspergillus subgen. Nidulantes</taxon>
    </lineage>
</organism>
<dbReference type="RefSeq" id="XP_070885141.1">
    <property type="nucleotide sequence ID" value="XM_071024754.1"/>
</dbReference>
<sequence>MLGVATSGGDEPVRKRSRLEESLGSPPVVDFKSLPPEVRLIIWEYTWPAAQVVEAATWDNDKDREFTIFRPVGSLDTLLRTDFSSRPVETSSPLEKCPLPIALWICQESRTHTLKTYALVQHPDLPECSFYFNPRQELLWLSSDISNNTERFEEIQASYKTSIKQFRILLVEDTEWEGWGWEPSSSPALSTLPALQIVVLIEDDHDGNNTLITYHIRSVLPNIETIMISSAGPWIPACHTSLSI</sequence>
<protein>
    <recommendedName>
        <fullName evidence="1">2EXR domain-containing protein</fullName>
    </recommendedName>
</protein>
<name>A0ABR4LP47_9EURO</name>
<comment type="caution">
    <text evidence="2">The sequence shown here is derived from an EMBL/GenBank/DDBJ whole genome shotgun (WGS) entry which is preliminary data.</text>
</comment>
<feature type="domain" description="2EXR" evidence="1">
    <location>
        <begin position="31"/>
        <end position="137"/>
    </location>
</feature>
<dbReference type="GeneID" id="98139826"/>
<keyword evidence="3" id="KW-1185">Reference proteome</keyword>
<accession>A0ABR4LP47</accession>
<dbReference type="PANTHER" id="PTHR35910:SF6">
    <property type="entry name" value="2EXR DOMAIN-CONTAINING PROTEIN"/>
    <property type="match status" value="1"/>
</dbReference>
<proteinExistence type="predicted"/>
<dbReference type="PANTHER" id="PTHR35910">
    <property type="entry name" value="2EXR DOMAIN-CONTAINING PROTEIN"/>
    <property type="match status" value="1"/>
</dbReference>
<gene>
    <name evidence="2" type="ORF">BJX67DRAFT_148667</name>
</gene>
<evidence type="ECO:0000313" key="2">
    <source>
        <dbReference type="EMBL" id="KAL2866162.1"/>
    </source>
</evidence>
<reference evidence="2 3" key="1">
    <citation type="submission" date="2024-07" db="EMBL/GenBank/DDBJ databases">
        <title>Section-level genome sequencing and comparative genomics of Aspergillus sections Usti and Cavernicolus.</title>
        <authorList>
            <consortium name="Lawrence Berkeley National Laboratory"/>
            <person name="Nybo J.L."/>
            <person name="Vesth T.C."/>
            <person name="Theobald S."/>
            <person name="Frisvad J.C."/>
            <person name="Larsen T.O."/>
            <person name="Kjaerboelling I."/>
            <person name="Rothschild-Mancinelli K."/>
            <person name="Lyhne E.K."/>
            <person name="Kogle M.E."/>
            <person name="Barry K."/>
            <person name="Clum A."/>
            <person name="Na H."/>
            <person name="Ledsgaard L."/>
            <person name="Lin J."/>
            <person name="Lipzen A."/>
            <person name="Kuo A."/>
            <person name="Riley R."/>
            <person name="Mondo S."/>
            <person name="Labutti K."/>
            <person name="Haridas S."/>
            <person name="Pangalinan J."/>
            <person name="Salamov A.A."/>
            <person name="Simmons B.A."/>
            <person name="Magnuson J.K."/>
            <person name="Chen J."/>
            <person name="Drula E."/>
            <person name="Henrissat B."/>
            <person name="Wiebenga A."/>
            <person name="Lubbers R.J."/>
            <person name="Gomes A.C."/>
            <person name="Macurrencykelacurrency M.R."/>
            <person name="Stajich J."/>
            <person name="Grigoriev I.V."/>
            <person name="Mortensen U.H."/>
            <person name="De Vries R.P."/>
            <person name="Baker S.E."/>
            <person name="Andersen M.R."/>
        </authorList>
    </citation>
    <scope>NUCLEOTIDE SEQUENCE [LARGE SCALE GENOMIC DNA]</scope>
    <source>
        <strain evidence="2 3">CBS 449.75</strain>
    </source>
</reference>
<dbReference type="InterPro" id="IPR045518">
    <property type="entry name" value="2EXR"/>
</dbReference>
<evidence type="ECO:0000313" key="3">
    <source>
        <dbReference type="Proteomes" id="UP001610432"/>
    </source>
</evidence>
<dbReference type="Pfam" id="PF20150">
    <property type="entry name" value="2EXR"/>
    <property type="match status" value="1"/>
</dbReference>
<dbReference type="EMBL" id="JBFXLQ010000027">
    <property type="protein sequence ID" value="KAL2866162.1"/>
    <property type="molecule type" value="Genomic_DNA"/>
</dbReference>